<evidence type="ECO:0000256" key="2">
    <source>
        <dbReference type="SAM" id="MobiDB-lite"/>
    </source>
</evidence>
<evidence type="ECO:0000313" key="3">
    <source>
        <dbReference type="EMBL" id="MQU33199.1"/>
    </source>
</evidence>
<proteinExistence type="predicted"/>
<accession>A0A7X2CJA5</accession>
<dbReference type="EMBL" id="WIVX01000097">
    <property type="protein sequence ID" value="MQU33199.1"/>
    <property type="molecule type" value="Genomic_DNA"/>
</dbReference>
<keyword evidence="1" id="KW-0175">Coiled coil</keyword>
<evidence type="ECO:0000313" key="4">
    <source>
        <dbReference type="Proteomes" id="UP000470186"/>
    </source>
</evidence>
<dbReference type="RefSeq" id="WP_153350475.1">
    <property type="nucleotide sequence ID" value="NZ_WIVX01000097.1"/>
</dbReference>
<dbReference type="Proteomes" id="UP000470186">
    <property type="component" value="Unassembled WGS sequence"/>
</dbReference>
<dbReference type="Gene3D" id="3.30.930.30">
    <property type="match status" value="1"/>
</dbReference>
<protein>
    <submittedName>
        <fullName evidence="3">Uncharacterized protein</fullName>
    </submittedName>
</protein>
<organism evidence="3 4">
    <name type="scientific">Pseudomonas helleri</name>
    <dbReference type="NCBI Taxonomy" id="1608996"/>
    <lineage>
        <taxon>Bacteria</taxon>
        <taxon>Pseudomonadati</taxon>
        <taxon>Pseudomonadota</taxon>
        <taxon>Gammaproteobacteria</taxon>
        <taxon>Pseudomonadales</taxon>
        <taxon>Pseudomonadaceae</taxon>
        <taxon>Pseudomonas</taxon>
    </lineage>
</organism>
<feature type="compositionally biased region" description="Basic and acidic residues" evidence="2">
    <location>
        <begin position="535"/>
        <end position="546"/>
    </location>
</feature>
<keyword evidence="4" id="KW-1185">Reference proteome</keyword>
<feature type="compositionally biased region" description="Basic and acidic residues" evidence="2">
    <location>
        <begin position="510"/>
        <end position="527"/>
    </location>
</feature>
<evidence type="ECO:0000256" key="1">
    <source>
        <dbReference type="SAM" id="Coils"/>
    </source>
</evidence>
<comment type="caution">
    <text evidence="3">The sequence shown here is derived from an EMBL/GenBank/DDBJ whole genome shotgun (WGS) entry which is preliminary data.</text>
</comment>
<gene>
    <name evidence="3" type="ORF">GHO30_17715</name>
</gene>
<reference evidence="3 4" key="1">
    <citation type="submission" date="2019-10" db="EMBL/GenBank/DDBJ databases">
        <title>Evaluation of single-gene subtyping targets for Pseudomonas.</title>
        <authorList>
            <person name="Reichler S.J."/>
            <person name="Orsi R.H."/>
            <person name="Wiedmann M."/>
            <person name="Martin N.H."/>
            <person name="Murphy S.I."/>
        </authorList>
    </citation>
    <scope>NUCLEOTIDE SEQUENCE [LARGE SCALE GENOMIC DNA]</scope>
    <source>
        <strain evidence="3 4">FSL R10-2107</strain>
    </source>
</reference>
<dbReference type="AlphaFoldDB" id="A0A7X2CJA5"/>
<feature type="region of interest" description="Disordered" evidence="2">
    <location>
        <begin position="504"/>
        <end position="546"/>
    </location>
</feature>
<name>A0A7X2CJA5_9PSED</name>
<feature type="coiled-coil region" evidence="1">
    <location>
        <begin position="354"/>
        <end position="416"/>
    </location>
</feature>
<sequence length="546" mass="64481">MYDEELSSSNKIFYKNEINDLDTNDENQKILNEIFEKISTSSSENTKTEEEKKNANNLKSYKNKLKNFYSIADDDVKDFVISTMQNFKKFDENNYREFLTANSISLKSVKNQTALMKKFCDASAIYETSSQKNNIYNANQVKEVILVIPKKNGIDVSEETNSFLLKTAIEFYKENHPHNEILIAFSHSDETTNHCHLFLNLRNSKTNKFDFVEQETELAEKNQHMALRNKPKFEDFKTGKRKETTANKLLLNETQKWRGETLQRLFYQHFNKSAKEQAMDFEAVFNVKNSTNEDAYKFMNEQSKLPKEKRQLNMLHLQTETIQKKIEIAKAVLSEESEKTTNAIGARNKNQIVIERQKDVYSRKNKELSELKLEVEKYNKEKEKKAIEIKRFEEDLKKLKQEEATHKESIKSFTQEYFTKIFDEMKMLYQQVLGLKPLFERNLKKTGLGKIFLKNDALDEDEFDNRVKDIVRDKSVASLELFNSIDRHYDKKDKDFEARTKKWTHKEVKHRAENNRTSKNEWTEYLDRSAPSSKVENENSHKLKNT</sequence>